<gene>
    <name evidence="3" type="ORF">WJX72_003960</name>
</gene>
<feature type="region of interest" description="Disordered" evidence="1">
    <location>
        <begin position="88"/>
        <end position="111"/>
    </location>
</feature>
<evidence type="ECO:0000313" key="4">
    <source>
        <dbReference type="Proteomes" id="UP001489004"/>
    </source>
</evidence>
<dbReference type="Pfam" id="PF17846">
    <property type="entry name" value="XRN_M"/>
    <property type="match status" value="2"/>
</dbReference>
<comment type="caution">
    <text evidence="3">The sequence shown here is derived from an EMBL/GenBank/DDBJ whole genome shotgun (WGS) entry which is preliminary data.</text>
</comment>
<sequence length="551" mass="59312">MLLYKLQLYLRTAGNDFLPNLPSLEIYDRPSALDTLLKTYRDLLPSMGGYLTKGGTINPDRLRRLLTKLAEDEEPAFQRRQLKAAAELRRKMARESEDAGRQAASNGFQGPDATGQWVSLGELAADADLDALLGQAPDEGNVPRIDLTTARPSELRREVLRRVNERLNAKLMGSAAADPVRLALQGYRARHYEIRFGASPGEGVEKMARKVSQAYVQGLAWVIAYYCQGNTPVFTTDAVRQAQRSTAGKARWQKGEDGTAGAAWDWFYPYYYAPLVSDLCRNTGALSKIKWSTGKSGLEDSAGESWADGHGPVRPLVQLMAVLPPQSAAQCLPRKLASLLVATQEVEGSSQLTNASMAAALADMFPRHIEPLIDMAGKKWAHTAVVKLPFADVKRLAGAAQMDAPDEQELTPDEEERNTFRSAVLMMVAEHPEADTAQALAADHNGGGASAGGSSVLSLVVPGSVDAVASDDQSVVSVALDTAGMPAQPFAPSLLPGVEVGRAVVDCRVWAKRRMEAQRRQLAWAGQGGARGSRGGRGGGRQGRGAGRGRR</sequence>
<dbReference type="AlphaFoldDB" id="A0AAW1QR68"/>
<organism evidence="3 4">
    <name type="scientific">[Myrmecia] bisecta</name>
    <dbReference type="NCBI Taxonomy" id="41462"/>
    <lineage>
        <taxon>Eukaryota</taxon>
        <taxon>Viridiplantae</taxon>
        <taxon>Chlorophyta</taxon>
        <taxon>core chlorophytes</taxon>
        <taxon>Trebouxiophyceae</taxon>
        <taxon>Trebouxiales</taxon>
        <taxon>Trebouxiaceae</taxon>
        <taxon>Myrmecia</taxon>
    </lineage>
</organism>
<reference evidence="3 4" key="1">
    <citation type="journal article" date="2024" name="Nat. Commun.">
        <title>Phylogenomics reveals the evolutionary origins of lichenization in chlorophyte algae.</title>
        <authorList>
            <person name="Puginier C."/>
            <person name="Libourel C."/>
            <person name="Otte J."/>
            <person name="Skaloud P."/>
            <person name="Haon M."/>
            <person name="Grisel S."/>
            <person name="Petersen M."/>
            <person name="Berrin J.G."/>
            <person name="Delaux P.M."/>
            <person name="Dal Grande F."/>
            <person name="Keller J."/>
        </authorList>
    </citation>
    <scope>NUCLEOTIDE SEQUENCE [LARGE SCALE GENOMIC DNA]</scope>
    <source>
        <strain evidence="3 4">SAG 2043</strain>
    </source>
</reference>
<dbReference type="EMBL" id="JALJOR010000002">
    <property type="protein sequence ID" value="KAK9823577.1"/>
    <property type="molecule type" value="Genomic_DNA"/>
</dbReference>
<feature type="compositionally biased region" description="Gly residues" evidence="1">
    <location>
        <begin position="526"/>
        <end position="551"/>
    </location>
</feature>
<feature type="domain" description="Xrn1 helical" evidence="2">
    <location>
        <begin position="262"/>
        <end position="437"/>
    </location>
</feature>
<dbReference type="InterPro" id="IPR041412">
    <property type="entry name" value="Xrn1_helical"/>
</dbReference>
<dbReference type="GO" id="GO:0000956">
    <property type="term" value="P:nuclear-transcribed mRNA catabolic process"/>
    <property type="evidence" value="ECO:0007669"/>
    <property type="project" value="TreeGrafter"/>
</dbReference>
<feature type="domain" description="Xrn1 helical" evidence="2">
    <location>
        <begin position="13"/>
        <end position="230"/>
    </location>
</feature>
<evidence type="ECO:0000259" key="2">
    <source>
        <dbReference type="Pfam" id="PF17846"/>
    </source>
</evidence>
<protein>
    <recommendedName>
        <fullName evidence="2">Xrn1 helical domain-containing protein</fullName>
    </recommendedName>
</protein>
<dbReference type="GO" id="GO:0003723">
    <property type="term" value="F:RNA binding"/>
    <property type="evidence" value="ECO:0007669"/>
    <property type="project" value="TreeGrafter"/>
</dbReference>
<dbReference type="GO" id="GO:0004534">
    <property type="term" value="F:5'-3' RNA exonuclease activity"/>
    <property type="evidence" value="ECO:0007669"/>
    <property type="project" value="TreeGrafter"/>
</dbReference>
<proteinExistence type="predicted"/>
<evidence type="ECO:0000256" key="1">
    <source>
        <dbReference type="SAM" id="MobiDB-lite"/>
    </source>
</evidence>
<dbReference type="PANTHER" id="PTHR12341:SF7">
    <property type="entry name" value="5'-3' EXORIBONUCLEASE 1"/>
    <property type="match status" value="1"/>
</dbReference>
<feature type="compositionally biased region" description="Basic and acidic residues" evidence="1">
    <location>
        <begin position="88"/>
        <end position="100"/>
    </location>
</feature>
<dbReference type="Proteomes" id="UP001489004">
    <property type="component" value="Unassembled WGS sequence"/>
</dbReference>
<dbReference type="PANTHER" id="PTHR12341">
    <property type="entry name" value="5'-&gt;3' EXORIBONUCLEASE"/>
    <property type="match status" value="1"/>
</dbReference>
<accession>A0AAW1QR68</accession>
<name>A0AAW1QR68_9CHLO</name>
<feature type="region of interest" description="Disordered" evidence="1">
    <location>
        <begin position="521"/>
        <end position="551"/>
    </location>
</feature>
<keyword evidence="4" id="KW-1185">Reference proteome</keyword>
<dbReference type="GO" id="GO:0005634">
    <property type="term" value="C:nucleus"/>
    <property type="evidence" value="ECO:0007669"/>
    <property type="project" value="TreeGrafter"/>
</dbReference>
<dbReference type="Gene3D" id="1.25.40.1050">
    <property type="match status" value="1"/>
</dbReference>
<evidence type="ECO:0000313" key="3">
    <source>
        <dbReference type="EMBL" id="KAK9823577.1"/>
    </source>
</evidence>
<dbReference type="InterPro" id="IPR027073">
    <property type="entry name" value="5_3_exoribonuclease"/>
</dbReference>